<keyword evidence="3 6" id="KW-0812">Transmembrane</keyword>
<dbReference type="Proteomes" id="UP000517916">
    <property type="component" value="Unassembled WGS sequence"/>
</dbReference>
<evidence type="ECO:0000256" key="6">
    <source>
        <dbReference type="SAM" id="Phobius"/>
    </source>
</evidence>
<organism evidence="7 8">
    <name type="scientific">Kutzneria viridogrisea</name>
    <dbReference type="NCBI Taxonomy" id="47990"/>
    <lineage>
        <taxon>Bacteria</taxon>
        <taxon>Bacillati</taxon>
        <taxon>Actinomycetota</taxon>
        <taxon>Actinomycetes</taxon>
        <taxon>Pseudonocardiales</taxon>
        <taxon>Pseudonocardiaceae</taxon>
        <taxon>Kutzneria</taxon>
    </lineage>
</organism>
<feature type="transmembrane region" description="Helical" evidence="6">
    <location>
        <begin position="210"/>
        <end position="232"/>
    </location>
</feature>
<evidence type="ECO:0000313" key="8">
    <source>
        <dbReference type="Proteomes" id="UP000517916"/>
    </source>
</evidence>
<dbReference type="PANTHER" id="PTHR30213">
    <property type="entry name" value="INNER MEMBRANE PROTEIN YHJD"/>
    <property type="match status" value="1"/>
</dbReference>
<keyword evidence="5 6" id="KW-0472">Membrane</keyword>
<dbReference type="InterPro" id="IPR017039">
    <property type="entry name" value="Virul_fac_BrkB"/>
</dbReference>
<gene>
    <name evidence="7" type="ORF">BC739_008114</name>
</gene>
<accession>A0ABR6BVC8</accession>
<dbReference type="Pfam" id="PF03631">
    <property type="entry name" value="Virul_fac_BrkB"/>
    <property type="match status" value="1"/>
</dbReference>
<feature type="transmembrane region" description="Helical" evidence="6">
    <location>
        <begin position="139"/>
        <end position="165"/>
    </location>
</feature>
<keyword evidence="2" id="KW-1003">Cell membrane</keyword>
<sequence>MLASRLDRFQRRHPWAAVPLAVVYKFVDDQGYYLAALLAYYGFLSLFPLLLLLVTSLGFALQGNVELQQAVLHSALREFPVIGQQIGTNVHSLEGSGFGLVVGIVVAAYGALGVAGAGQTVLNKVWAVPRVRRPTFVLFYLRSLLLLVTLGVGVLLTTGLTALTTTASIVGAETSPLVRGGATALAVGVNFALFLVAYRVLAAVDVALRGLWPGAAFAAVLWQVFLEAGTYLVSHQLRGASATYGAFGVVLGLLAWLYVGATVAVFGAEINAVRVLRLWPRSLLAPFTGTGPFTSADRRAYTAYAKTEQQVEQEEVLVRFPRTE</sequence>
<name>A0ABR6BVC8_9PSEU</name>
<feature type="transmembrane region" description="Helical" evidence="6">
    <location>
        <begin position="244"/>
        <end position="268"/>
    </location>
</feature>
<evidence type="ECO:0000256" key="4">
    <source>
        <dbReference type="ARBA" id="ARBA00022989"/>
    </source>
</evidence>
<dbReference type="RefSeq" id="WP_182840108.1">
    <property type="nucleotide sequence ID" value="NZ_BAAABQ010000018.1"/>
</dbReference>
<proteinExistence type="predicted"/>
<evidence type="ECO:0000256" key="5">
    <source>
        <dbReference type="ARBA" id="ARBA00023136"/>
    </source>
</evidence>
<comment type="subcellular location">
    <subcellularLocation>
        <location evidence="1">Cell membrane</location>
        <topology evidence="1">Multi-pass membrane protein</topology>
    </subcellularLocation>
</comment>
<dbReference type="PANTHER" id="PTHR30213:SF1">
    <property type="entry name" value="INNER MEMBRANE PROTEIN YHJD"/>
    <property type="match status" value="1"/>
</dbReference>
<dbReference type="EMBL" id="JACJID010000007">
    <property type="protein sequence ID" value="MBA8930867.1"/>
    <property type="molecule type" value="Genomic_DNA"/>
</dbReference>
<feature type="transmembrane region" description="Helical" evidence="6">
    <location>
        <begin position="98"/>
        <end position="118"/>
    </location>
</feature>
<feature type="transmembrane region" description="Helical" evidence="6">
    <location>
        <begin position="177"/>
        <end position="198"/>
    </location>
</feature>
<evidence type="ECO:0000256" key="1">
    <source>
        <dbReference type="ARBA" id="ARBA00004651"/>
    </source>
</evidence>
<comment type="caution">
    <text evidence="7">The sequence shown here is derived from an EMBL/GenBank/DDBJ whole genome shotgun (WGS) entry which is preliminary data.</text>
</comment>
<reference evidence="7 8" key="1">
    <citation type="submission" date="2020-08" db="EMBL/GenBank/DDBJ databases">
        <title>Genomic Encyclopedia of Archaeal and Bacterial Type Strains, Phase II (KMG-II): from individual species to whole genera.</title>
        <authorList>
            <person name="Goeker M."/>
        </authorList>
    </citation>
    <scope>NUCLEOTIDE SEQUENCE [LARGE SCALE GENOMIC DNA]</scope>
    <source>
        <strain evidence="7 8">DSM 43850</strain>
    </source>
</reference>
<protein>
    <submittedName>
        <fullName evidence="7">YihY family inner membrane protein</fullName>
    </submittedName>
</protein>
<feature type="transmembrane region" description="Helical" evidence="6">
    <location>
        <begin position="32"/>
        <end position="54"/>
    </location>
</feature>
<evidence type="ECO:0000313" key="7">
    <source>
        <dbReference type="EMBL" id="MBA8930867.1"/>
    </source>
</evidence>
<evidence type="ECO:0000256" key="3">
    <source>
        <dbReference type="ARBA" id="ARBA00022692"/>
    </source>
</evidence>
<dbReference type="PIRSF" id="PIRSF035875">
    <property type="entry name" value="RNase_BN"/>
    <property type="match status" value="1"/>
</dbReference>
<evidence type="ECO:0000256" key="2">
    <source>
        <dbReference type="ARBA" id="ARBA00022475"/>
    </source>
</evidence>
<keyword evidence="4 6" id="KW-1133">Transmembrane helix</keyword>
<keyword evidence="8" id="KW-1185">Reference proteome</keyword>